<dbReference type="InterPro" id="IPR013783">
    <property type="entry name" value="Ig-like_fold"/>
</dbReference>
<evidence type="ECO:0000259" key="1">
    <source>
        <dbReference type="Pfam" id="PF01345"/>
    </source>
</evidence>
<dbReference type="AlphaFoldDB" id="N9WA74"/>
<protein>
    <recommendedName>
        <fullName evidence="1">DUF11 domain-containing protein</fullName>
    </recommendedName>
</protein>
<keyword evidence="3" id="KW-1185">Reference proteome</keyword>
<dbReference type="PATRIC" id="fig|999411.4.peg.2830"/>
<organism evidence="2 3">
    <name type="scientific">Clostridium thermobutyricum</name>
    <dbReference type="NCBI Taxonomy" id="29372"/>
    <lineage>
        <taxon>Bacteria</taxon>
        <taxon>Bacillati</taxon>
        <taxon>Bacillota</taxon>
        <taxon>Clostridia</taxon>
        <taxon>Eubacteriales</taxon>
        <taxon>Clostridiaceae</taxon>
        <taxon>Clostridium</taxon>
    </lineage>
</organism>
<dbReference type="InterPro" id="IPR047589">
    <property type="entry name" value="DUF11_rpt"/>
</dbReference>
<feature type="domain" description="DUF11" evidence="1">
    <location>
        <begin position="21"/>
        <end position="138"/>
    </location>
</feature>
<name>N9WA74_9CLOT</name>
<dbReference type="NCBIfam" id="TIGR01451">
    <property type="entry name" value="B_ant_repeat"/>
    <property type="match status" value="1"/>
</dbReference>
<accession>N9WA74</accession>
<dbReference type="Gene3D" id="2.60.40.10">
    <property type="entry name" value="Immunoglobulins"/>
    <property type="match status" value="1"/>
</dbReference>
<proteinExistence type="predicted"/>
<dbReference type="EMBL" id="AGYT01000019">
    <property type="protein sequence ID" value="ENY99779.1"/>
    <property type="molecule type" value="Genomic_DNA"/>
</dbReference>
<dbReference type="Pfam" id="PF01345">
    <property type="entry name" value="DUF11"/>
    <property type="match status" value="1"/>
</dbReference>
<dbReference type="eggNOG" id="COG1361">
    <property type="taxonomic scope" value="Bacteria"/>
</dbReference>
<gene>
    <name evidence="2" type="ORF">HMPREF1092_02915</name>
</gene>
<sequence length="165" mass="17053">MEKIDNNSNPESKAALLNAELAIVGSASPDPVDVGNILTYTLVITNNGPLPADNVLLVETLPTGMISPEYSIDGGITWLPWLGSVNLLLLLPGLSITVLLRGTVSSSCTSSITNTASVTSLDPLITDPDLSNNSATVTTAVNPSSCNSNCNNSSCTCNNSCLKES</sequence>
<reference evidence="2 3" key="1">
    <citation type="submission" date="2013-01" db="EMBL/GenBank/DDBJ databases">
        <title>The Genome Sequence of Clostridium colicanis 209318.</title>
        <authorList>
            <consortium name="The Broad Institute Genome Sequencing Platform"/>
            <person name="Earl A."/>
            <person name="Ward D."/>
            <person name="Feldgarden M."/>
            <person name="Gevers D."/>
            <person name="Courvalin P."/>
            <person name="Lambert T."/>
            <person name="Walker B."/>
            <person name="Young S.K."/>
            <person name="Zeng Q."/>
            <person name="Gargeya S."/>
            <person name="Fitzgerald M."/>
            <person name="Haas B."/>
            <person name="Abouelleil A."/>
            <person name="Alvarado L."/>
            <person name="Arachchi H.M."/>
            <person name="Berlin A.M."/>
            <person name="Chapman S.B."/>
            <person name="Dewar J."/>
            <person name="Goldberg J."/>
            <person name="Griggs A."/>
            <person name="Gujja S."/>
            <person name="Hansen M."/>
            <person name="Howarth C."/>
            <person name="Imamovic A."/>
            <person name="Larimer J."/>
            <person name="McCowan C."/>
            <person name="Murphy C."/>
            <person name="Neiman D."/>
            <person name="Pearson M."/>
            <person name="Priest M."/>
            <person name="Roberts A."/>
            <person name="Saif S."/>
            <person name="Shea T."/>
            <person name="Sisk P."/>
            <person name="Sykes S."/>
            <person name="Wortman J."/>
            <person name="Nusbaum C."/>
            <person name="Birren B."/>
        </authorList>
    </citation>
    <scope>NUCLEOTIDE SEQUENCE [LARGE SCALE GENOMIC DNA]</scope>
    <source>
        <strain evidence="2 3">209318</strain>
    </source>
</reference>
<dbReference type="RefSeq" id="WP_002599356.1">
    <property type="nucleotide sequence ID" value="NZ_KB850958.1"/>
</dbReference>
<dbReference type="InterPro" id="IPR001434">
    <property type="entry name" value="OmcB-like_DUF11"/>
</dbReference>
<comment type="caution">
    <text evidence="2">The sequence shown here is derived from an EMBL/GenBank/DDBJ whole genome shotgun (WGS) entry which is preliminary data.</text>
</comment>
<evidence type="ECO:0000313" key="2">
    <source>
        <dbReference type="EMBL" id="ENY99779.1"/>
    </source>
</evidence>
<dbReference type="HOGENOM" id="CLU_1607999_0_0_9"/>
<dbReference type="Proteomes" id="UP000013097">
    <property type="component" value="Unassembled WGS sequence"/>
</dbReference>
<evidence type="ECO:0000313" key="3">
    <source>
        <dbReference type="Proteomes" id="UP000013097"/>
    </source>
</evidence>